<dbReference type="InterPro" id="IPR002105">
    <property type="entry name" value="Dockerin_1_rpt"/>
</dbReference>
<feature type="domain" description="Gingipain propeptide" evidence="4">
    <location>
        <begin position="32"/>
        <end position="189"/>
    </location>
</feature>
<dbReference type="Gene3D" id="1.10.1330.10">
    <property type="entry name" value="Dockerin domain"/>
    <property type="match status" value="1"/>
</dbReference>
<dbReference type="SUPFAM" id="SSF69318">
    <property type="entry name" value="Integrin alpha N-terminal domain"/>
    <property type="match status" value="1"/>
</dbReference>
<dbReference type="EMBL" id="LIZT01000011">
    <property type="protein sequence ID" value="KPJ50857.1"/>
    <property type="molecule type" value="Genomic_DNA"/>
</dbReference>
<dbReference type="Gene3D" id="2.130.10.130">
    <property type="entry name" value="Integrin alpha, N-terminal"/>
    <property type="match status" value="1"/>
</dbReference>
<keyword evidence="1" id="KW-0732">Signal</keyword>
<dbReference type="CDD" id="cd14256">
    <property type="entry name" value="Dockerin_I"/>
    <property type="match status" value="1"/>
</dbReference>
<dbReference type="InterPro" id="IPR038490">
    <property type="entry name" value="Gingipain_propep_sf"/>
</dbReference>
<evidence type="ECO:0000259" key="3">
    <source>
        <dbReference type="Pfam" id="PF01364"/>
    </source>
</evidence>
<comment type="caution">
    <text evidence="6">The sequence shown here is derived from an EMBL/GenBank/DDBJ whole genome shotgun (WGS) entry which is preliminary data.</text>
</comment>
<feature type="domain" description="Gingipain" evidence="3">
    <location>
        <begin position="236"/>
        <end position="633"/>
    </location>
</feature>
<protein>
    <recommendedName>
        <fullName evidence="8">Dockerin domain-containing protein</fullName>
    </recommendedName>
</protein>
<dbReference type="InterPro" id="IPR012600">
    <property type="entry name" value="Propeptide_C25"/>
</dbReference>
<organism evidence="6 7">
    <name type="scientific">candidate division TA06 bacterium DG_26</name>
    <dbReference type="NCBI Taxonomy" id="1703771"/>
    <lineage>
        <taxon>Bacteria</taxon>
        <taxon>Bacteria division TA06</taxon>
    </lineage>
</organism>
<feature type="domain" description="SbsA Ig-like" evidence="5">
    <location>
        <begin position="639"/>
        <end position="744"/>
    </location>
</feature>
<evidence type="ECO:0000259" key="4">
    <source>
        <dbReference type="Pfam" id="PF08126"/>
    </source>
</evidence>
<dbReference type="GO" id="GO:0000272">
    <property type="term" value="P:polysaccharide catabolic process"/>
    <property type="evidence" value="ECO:0007669"/>
    <property type="project" value="InterPro"/>
</dbReference>
<evidence type="ECO:0000259" key="5">
    <source>
        <dbReference type="Pfam" id="PF13205"/>
    </source>
</evidence>
<evidence type="ECO:0000313" key="7">
    <source>
        <dbReference type="Proteomes" id="UP000051124"/>
    </source>
</evidence>
<dbReference type="InterPro" id="IPR029030">
    <property type="entry name" value="Caspase-like_dom_sf"/>
</dbReference>
<dbReference type="Pfam" id="PF00404">
    <property type="entry name" value="Dockerin_1"/>
    <property type="match status" value="1"/>
</dbReference>
<dbReference type="Pfam" id="PF08126">
    <property type="entry name" value="Propeptide_C25"/>
    <property type="match status" value="1"/>
</dbReference>
<name>A0A0S7WLU1_UNCT6</name>
<dbReference type="Gene3D" id="2.60.40.3800">
    <property type="match status" value="1"/>
</dbReference>
<gene>
    <name evidence="6" type="ORF">AMJ40_01735</name>
</gene>
<sequence length="1199" mass="130870">MFHRFSAFLILLVIASSSWEENLTLVLHANEYEITDVQEGWQMVRMEEFGSVVEPGKPMLPARVFLIALPPGARVEDVTVEGFGEQELPGTYEIVPSPPLVPTASGEIHQDWLTFVRNEWTANYESAYTSDEPYPHNVGEFLSTGNLRKWRFARVSYKPFAYRPLSKQLVFYPSARVSIHYSLPSPGSAEAIETERLLTDRKGEGLASQLLVNHQDAKRWYEEPGKSGGALQPYDYVIITGSTLTAGVSPLVAWKTSLGYNVNVVTTDWISTTYTGIDLQEKIRNFLIDKYPSLQWGIEWVLLAADIDVIPMRKCYPDASNHANDVPTDHYYADLTGNWDSDSDGFPGEYGEDGVDIAPELWVGRIPYSNVDSLLHICNKIVSFEADSSTWKNRCLLMGAILEYFNEDGSGWPGCDGADLECGMSLEFLYPGDILVEARGLAPSPWWSAPWLVADSLTYLNAINWWSTGRYGMVNLVGHGNSSSAARKVWAWDNGNSIPDNPAEFTWPTFFDKAACASLNDNYPSIVLSIGCDNSYPETPNLGRALLRKGASGVIGSTRLCYHIQGWWGVPQGGTFTLNHMFFRYLTLDDAQLGRALYSSKLLYYNNYLYPGYEWTDQQNMFDFCLYGDPSMRRFPVPAPKVVSTSPAAHDPSASSTTSIQATFDSDMLSATMNAGAYGTFLVWGTQSGPRYVGSVGYTPGTRTATFTTPHLPFFAGEQVIATLTDGILSGDSAALDRYSFSFTVQASNPTNAQFDSTTSYAVGGWPGILAAVDLNYTNHVDLLVLDSRTGSDTVFTLMNDGSGNFIPAPKYSLGSPPTSVCAMDADRDGDIDAVVACDTMIVFLQNDGLGNFPTQQYYSYGWGAGSSLQNLRNNDLGGRGTILDFALSFGGNDLAVLLFRDLANGAARYDYYDLRGGIADLCVGDLNSDGEVDIIGTMSPYVWPTDSLWIMWNEGSGSYAPPTYIYAGAGAHAIYGNDLNGDGLLDLATACIWDTSVTVLINNGSGGFHSPVRYPISIPSFFHDGPRQIDGSDLDGDGDIDLIAFNIWTGMSLIDSLYLFSNNGNGTFSGPTSYALRAPPRDVLCADLDSDQDIDIVASLGNYPPFPIQVLWNTGGGAQCGDCNGDGRITIADATYLVAYIYRGGPAPIGQGDVNLDGRTTIADATSLVAFIYRGGPPPCQPTSPGIRSVDERTRVRR</sequence>
<dbReference type="PATRIC" id="fig|1703771.3.peg.164"/>
<dbReference type="InterPro" id="IPR001769">
    <property type="entry name" value="Gingipain"/>
</dbReference>
<dbReference type="InterPro" id="IPR029031">
    <property type="entry name" value="Gingipain_N_sf"/>
</dbReference>
<dbReference type="Proteomes" id="UP000051124">
    <property type="component" value="Unassembled WGS sequence"/>
</dbReference>
<dbReference type="InterPro" id="IPR013517">
    <property type="entry name" value="FG-GAP"/>
</dbReference>
<dbReference type="InterPro" id="IPR032812">
    <property type="entry name" value="SbsA_Ig"/>
</dbReference>
<reference evidence="6 7" key="1">
    <citation type="journal article" date="2015" name="Microbiome">
        <title>Genomic resolution of linkages in carbon, nitrogen, and sulfur cycling among widespread estuary sediment bacteria.</title>
        <authorList>
            <person name="Baker B.J."/>
            <person name="Lazar C.S."/>
            <person name="Teske A.P."/>
            <person name="Dick G.J."/>
        </authorList>
    </citation>
    <scope>NUCLEOTIDE SEQUENCE [LARGE SCALE GENOMIC DNA]</scope>
    <source>
        <strain evidence="6">DG_26</strain>
    </source>
</reference>
<dbReference type="Pfam" id="PF13205">
    <property type="entry name" value="Big_5"/>
    <property type="match status" value="1"/>
</dbReference>
<dbReference type="AlphaFoldDB" id="A0A0S7WLU1"/>
<dbReference type="Gene3D" id="3.40.50.10390">
    <property type="entry name" value="Gingipain r, domain 1"/>
    <property type="match status" value="1"/>
</dbReference>
<dbReference type="GO" id="GO:0004197">
    <property type="term" value="F:cysteine-type endopeptidase activity"/>
    <property type="evidence" value="ECO:0007669"/>
    <property type="project" value="InterPro"/>
</dbReference>
<evidence type="ECO:0000256" key="2">
    <source>
        <dbReference type="SAM" id="MobiDB-lite"/>
    </source>
</evidence>
<dbReference type="Pfam" id="PF01364">
    <property type="entry name" value="Peptidase_C25"/>
    <property type="match status" value="1"/>
</dbReference>
<evidence type="ECO:0000313" key="6">
    <source>
        <dbReference type="EMBL" id="KPJ50857.1"/>
    </source>
</evidence>
<feature type="region of interest" description="Disordered" evidence="2">
    <location>
        <begin position="1178"/>
        <end position="1199"/>
    </location>
</feature>
<dbReference type="InterPro" id="IPR028994">
    <property type="entry name" value="Integrin_alpha_N"/>
</dbReference>
<dbReference type="GO" id="GO:0004553">
    <property type="term" value="F:hydrolase activity, hydrolyzing O-glycosyl compounds"/>
    <property type="evidence" value="ECO:0007669"/>
    <property type="project" value="InterPro"/>
</dbReference>
<accession>A0A0S7WLU1</accession>
<evidence type="ECO:0000256" key="1">
    <source>
        <dbReference type="ARBA" id="ARBA00022729"/>
    </source>
</evidence>
<feature type="compositionally biased region" description="Basic and acidic residues" evidence="2">
    <location>
        <begin position="1190"/>
        <end position="1199"/>
    </location>
</feature>
<dbReference type="PANTHER" id="PTHR46580">
    <property type="entry name" value="SENSOR KINASE-RELATED"/>
    <property type="match status" value="1"/>
</dbReference>
<dbReference type="SUPFAM" id="SSF63446">
    <property type="entry name" value="Type I dockerin domain"/>
    <property type="match status" value="1"/>
</dbReference>
<dbReference type="InterPro" id="IPR036439">
    <property type="entry name" value="Dockerin_dom_sf"/>
</dbReference>
<dbReference type="GO" id="GO:0006508">
    <property type="term" value="P:proteolysis"/>
    <property type="evidence" value="ECO:0007669"/>
    <property type="project" value="InterPro"/>
</dbReference>
<dbReference type="Pfam" id="PF13517">
    <property type="entry name" value="FG-GAP_3"/>
    <property type="match status" value="3"/>
</dbReference>
<proteinExistence type="predicted"/>
<dbReference type="Gene3D" id="3.40.50.1460">
    <property type="match status" value="1"/>
</dbReference>
<dbReference type="SUPFAM" id="SSF52129">
    <property type="entry name" value="Caspase-like"/>
    <property type="match status" value="1"/>
</dbReference>
<evidence type="ECO:0008006" key="8">
    <source>
        <dbReference type="Google" id="ProtNLM"/>
    </source>
</evidence>